<comment type="caution">
    <text evidence="3">The sequence shown here is derived from an EMBL/GenBank/DDBJ whole genome shotgun (WGS) entry which is preliminary data.</text>
</comment>
<evidence type="ECO:0000313" key="4">
    <source>
        <dbReference type="Proteomes" id="UP001593833"/>
    </source>
</evidence>
<accession>A0ABV6YK16</accession>
<dbReference type="Pfam" id="PF12773">
    <property type="entry name" value="DZR"/>
    <property type="match status" value="1"/>
</dbReference>
<dbReference type="InterPro" id="IPR036013">
    <property type="entry name" value="Band_7/SPFH_dom_sf"/>
</dbReference>
<dbReference type="SUPFAM" id="SSF117892">
    <property type="entry name" value="Band 7/SPFH domain"/>
    <property type="match status" value="1"/>
</dbReference>
<dbReference type="Pfam" id="PF01145">
    <property type="entry name" value="Band_7"/>
    <property type="match status" value="1"/>
</dbReference>
<evidence type="ECO:0000259" key="2">
    <source>
        <dbReference type="Pfam" id="PF12773"/>
    </source>
</evidence>
<dbReference type="CDD" id="cd00060">
    <property type="entry name" value="FHA"/>
    <property type="match status" value="1"/>
</dbReference>
<organism evidence="3 4">
    <name type="scientific">Eiseniibacteriota bacterium</name>
    <dbReference type="NCBI Taxonomy" id="2212470"/>
    <lineage>
        <taxon>Bacteria</taxon>
        <taxon>Candidatus Eiseniibacteriota</taxon>
    </lineage>
</organism>
<evidence type="ECO:0000313" key="3">
    <source>
        <dbReference type="EMBL" id="MFC1572673.1"/>
    </source>
</evidence>
<dbReference type="InterPro" id="IPR008984">
    <property type="entry name" value="SMAD_FHA_dom_sf"/>
</dbReference>
<proteinExistence type="predicted"/>
<dbReference type="InterPro" id="IPR025874">
    <property type="entry name" value="DZR"/>
</dbReference>
<protein>
    <submittedName>
        <fullName evidence="3">SPFH domain-containing protein</fullName>
    </submittedName>
</protein>
<name>A0ABV6YK16_UNCEI</name>
<dbReference type="EMBL" id="JBHPKH010000028">
    <property type="protein sequence ID" value="MFC1572673.1"/>
    <property type="molecule type" value="Genomic_DNA"/>
</dbReference>
<keyword evidence="4" id="KW-1185">Reference proteome</keyword>
<dbReference type="Proteomes" id="UP001593833">
    <property type="component" value="Unassembled WGS sequence"/>
</dbReference>
<feature type="domain" description="DZANK-type" evidence="2">
    <location>
        <begin position="11"/>
        <end position="57"/>
    </location>
</feature>
<feature type="domain" description="Band 7" evidence="1">
    <location>
        <begin position="110"/>
        <end position="255"/>
    </location>
</feature>
<gene>
    <name evidence="3" type="ORF">ACFL6M_03640</name>
</gene>
<dbReference type="SUPFAM" id="SSF49879">
    <property type="entry name" value="SMAD/FHA domain"/>
    <property type="match status" value="1"/>
</dbReference>
<dbReference type="InterPro" id="IPR001107">
    <property type="entry name" value="Band_7"/>
</dbReference>
<reference evidence="3 4" key="1">
    <citation type="submission" date="2024-09" db="EMBL/GenBank/DDBJ databases">
        <authorList>
            <person name="D'Angelo T."/>
        </authorList>
    </citation>
    <scope>NUCLEOTIDE SEQUENCE [LARGE SCALE GENOMIC DNA]</scope>
    <source>
        <strain evidence="3">SAG AM-320-E07</strain>
    </source>
</reference>
<sequence>MWPFRLKCHAPGCGATVSPRARYCSQCGAVPAGSTATDRCWNCHHEISVTTKSCPMCKANVSDYNAAAIKSHSWICDDSVFAARIEEIHDIPGFFQKKLFIQPNTVARFIVDDQYSAPVPSGWYVLEDVFSRFLPLRKAETTRIVLAHAWDLELDFEIQEVLTNNPIALNVMISVTVEIKNLFHLDRNLLRDKPSITIDQLAALLQPEVRAAVAHLIGEHSIKQLDRDAGIRERLEAGIRAHLSQSMQRFGLEFGAVRTFEFSSPEWSRIKATEERYFISVTEHEVHNEGRRKLFDVITEQQLETLRQSGIRLQNEQKRSEIKMRIIQTQLDAKKAGLRGKSDFLKLKRQYDRENLLKDSEYDWLAKRVENLKQKQDLNDEYVIKALETDLAADLEIQRMRRVDEKQAEEARKRWQLEGEEMIHEIALADREHEADQARGERTAATEARIARERLLVQCEAIRKLAEIRLEFGEFIDCPAAESVPPSFPEEVDADPGVPFRLEVEEGVSYWEGESGYLKLRMTNKTAGPIKALRCVATCGRISLLPVRSSAKWIRDIQAGQRTREQWFEFAAEHARAGQYCLAITVEHETDSGEPLRYEALQHLHIHAGDLRKARTVDIRIESGGLIYAPGSGIWKDVRDGILHTRPGWRELPVHLDESLESERVEVSASAAPISVVVSPVSRSRNRPESVSDVAFLSWSDPDNVRQVITLCSRERITFGREQAVDGARPEDTSRPDWCVHVQPRSVHNDYLESHVSRDHGELLVTPEGPVVRASSGCRHGLHVDQGKLTKESPGPKTLQTGSVLEFPWSGIRYLCRAYHTKEASRHSLDASLSSLSHVDLLVQAAADAGVPKGTPFHDAVRFIPLVNKQQDGTPTRREQLLILTRRARIGNSSSNPIRVKGPGVEKFHAAIIRRGDSYLLQCLTHHARTTVEFLDEPSAAPIGLKFSQVVLLEGNARIRLGEMEVCLRFRIW</sequence>
<evidence type="ECO:0000259" key="1">
    <source>
        <dbReference type="Pfam" id="PF01145"/>
    </source>
</evidence>